<dbReference type="GO" id="GO:0016758">
    <property type="term" value="F:hexosyltransferase activity"/>
    <property type="evidence" value="ECO:0007669"/>
    <property type="project" value="UniProtKB-ARBA"/>
</dbReference>
<dbReference type="Pfam" id="PF00535">
    <property type="entry name" value="Glycos_transf_2"/>
    <property type="match status" value="1"/>
</dbReference>
<evidence type="ECO:0000313" key="3">
    <source>
        <dbReference type="Proteomes" id="UP000198598"/>
    </source>
</evidence>
<dbReference type="Proteomes" id="UP000198598">
    <property type="component" value="Unassembled WGS sequence"/>
</dbReference>
<dbReference type="SUPFAM" id="SSF53448">
    <property type="entry name" value="Nucleotide-diphospho-sugar transferases"/>
    <property type="match status" value="1"/>
</dbReference>
<organism evidence="2 3">
    <name type="scientific">Spirosoma endophyticum</name>
    <dbReference type="NCBI Taxonomy" id="662367"/>
    <lineage>
        <taxon>Bacteria</taxon>
        <taxon>Pseudomonadati</taxon>
        <taxon>Bacteroidota</taxon>
        <taxon>Cytophagia</taxon>
        <taxon>Cytophagales</taxon>
        <taxon>Cytophagaceae</taxon>
        <taxon>Spirosoma</taxon>
    </lineage>
</organism>
<dbReference type="AlphaFoldDB" id="A0A1I1X5R4"/>
<name>A0A1I1X5R4_9BACT</name>
<dbReference type="InterPro" id="IPR029044">
    <property type="entry name" value="Nucleotide-diphossugar_trans"/>
</dbReference>
<sequence>MIKVSVLIITYNQKKFIRKAIDSALAQKTTFPIEILVGDDFSSDGTREIIQEYERAHPGLVIGVLHPRNMGKNGGINFLDTLKLAKGEYYALMDGDDYWTDPLKLQKQADFLDAHPDYSTVFNNALITYEDGAPSHLLNGPDMKPFYTVDDLIGESEIWFMATSSTMYRNNIKEYPTWFRESSSGDIPRLILKAKLGKIGYIPDVMSVYRKNRAGASFHDNERDETFLRNRIQMYRDINRELDYRYDSILRRNIARYYRMMLDAKQYEGSYFRRARLALKYIYLGKPDWEKTKDVIRDYIVPEPISKLYSSLRLLPHR</sequence>
<dbReference type="STRING" id="662367.SAMN05216167_109181"/>
<dbReference type="OrthoDB" id="199095at2"/>
<dbReference type="EMBL" id="FOLQ01000009">
    <property type="protein sequence ID" value="SFE02692.1"/>
    <property type="molecule type" value="Genomic_DNA"/>
</dbReference>
<dbReference type="PANTHER" id="PTHR22916">
    <property type="entry name" value="GLYCOSYLTRANSFERASE"/>
    <property type="match status" value="1"/>
</dbReference>
<gene>
    <name evidence="2" type="ORF">SAMN05216167_109181</name>
</gene>
<keyword evidence="2" id="KW-0808">Transferase</keyword>
<protein>
    <submittedName>
        <fullName evidence="2">Glycosyltransferase involved in cell wall bisynthesis</fullName>
    </submittedName>
</protein>
<keyword evidence="3" id="KW-1185">Reference proteome</keyword>
<dbReference type="RefSeq" id="WP_093830091.1">
    <property type="nucleotide sequence ID" value="NZ_FOLQ01000009.1"/>
</dbReference>
<reference evidence="2 3" key="1">
    <citation type="submission" date="2016-10" db="EMBL/GenBank/DDBJ databases">
        <authorList>
            <person name="de Groot N.N."/>
        </authorList>
    </citation>
    <scope>NUCLEOTIDE SEQUENCE [LARGE SCALE GENOMIC DNA]</scope>
    <source>
        <strain evidence="2 3">DSM 26130</strain>
    </source>
</reference>
<evidence type="ECO:0000259" key="1">
    <source>
        <dbReference type="Pfam" id="PF00535"/>
    </source>
</evidence>
<dbReference type="Gene3D" id="3.90.550.10">
    <property type="entry name" value="Spore Coat Polysaccharide Biosynthesis Protein SpsA, Chain A"/>
    <property type="match status" value="1"/>
</dbReference>
<accession>A0A1I1X5R4</accession>
<dbReference type="PANTHER" id="PTHR22916:SF3">
    <property type="entry name" value="UDP-GLCNAC:BETAGAL BETA-1,3-N-ACETYLGLUCOSAMINYLTRANSFERASE-LIKE PROTEIN 1"/>
    <property type="match status" value="1"/>
</dbReference>
<feature type="domain" description="Glycosyltransferase 2-like" evidence="1">
    <location>
        <begin position="5"/>
        <end position="171"/>
    </location>
</feature>
<evidence type="ECO:0000313" key="2">
    <source>
        <dbReference type="EMBL" id="SFE02692.1"/>
    </source>
</evidence>
<proteinExistence type="predicted"/>
<dbReference type="InterPro" id="IPR001173">
    <property type="entry name" value="Glyco_trans_2-like"/>
</dbReference>